<sequence length="131" mass="15268">MLIKLERMLEGLLMDAVNVKSLSLWNISALKSDMIDNERSFTESKDDNAAFITQTRFSSESDVESQKLSRRNPSSSHLIFRLLELINDYLKLFLTAKYDAIYKEESLNTSDTRNLVFPHDVLWLLLRFFEA</sequence>
<evidence type="ECO:0000313" key="2">
    <source>
        <dbReference type="Proteomes" id="UP001196413"/>
    </source>
</evidence>
<dbReference type="Proteomes" id="UP001196413">
    <property type="component" value="Unassembled WGS sequence"/>
</dbReference>
<proteinExistence type="predicted"/>
<comment type="caution">
    <text evidence="1">The sequence shown here is derived from an EMBL/GenBank/DDBJ whole genome shotgun (WGS) entry which is preliminary data.</text>
</comment>
<reference evidence="1" key="1">
    <citation type="submission" date="2021-06" db="EMBL/GenBank/DDBJ databases">
        <title>Parelaphostrongylus tenuis whole genome reference sequence.</title>
        <authorList>
            <person name="Garwood T.J."/>
            <person name="Larsen P.A."/>
            <person name="Fountain-Jones N.M."/>
            <person name="Garbe J.R."/>
            <person name="Macchietto M.G."/>
            <person name="Kania S.A."/>
            <person name="Gerhold R.W."/>
            <person name="Richards J.E."/>
            <person name="Wolf T.M."/>
        </authorList>
    </citation>
    <scope>NUCLEOTIDE SEQUENCE</scope>
    <source>
        <strain evidence="1">MNPRO001-30</strain>
        <tissue evidence="1">Meninges</tissue>
    </source>
</reference>
<name>A0AAD5R8T1_PARTN</name>
<accession>A0AAD5R8T1</accession>
<protein>
    <submittedName>
        <fullName evidence="1">Uncharacterized protein</fullName>
    </submittedName>
</protein>
<organism evidence="1 2">
    <name type="scientific">Parelaphostrongylus tenuis</name>
    <name type="common">Meningeal worm</name>
    <dbReference type="NCBI Taxonomy" id="148309"/>
    <lineage>
        <taxon>Eukaryota</taxon>
        <taxon>Metazoa</taxon>
        <taxon>Ecdysozoa</taxon>
        <taxon>Nematoda</taxon>
        <taxon>Chromadorea</taxon>
        <taxon>Rhabditida</taxon>
        <taxon>Rhabditina</taxon>
        <taxon>Rhabditomorpha</taxon>
        <taxon>Strongyloidea</taxon>
        <taxon>Metastrongylidae</taxon>
        <taxon>Parelaphostrongylus</taxon>
    </lineage>
</organism>
<gene>
    <name evidence="1" type="ORF">KIN20_033711</name>
</gene>
<dbReference type="EMBL" id="JAHQIW010007032">
    <property type="protein sequence ID" value="KAJ1371717.1"/>
    <property type="molecule type" value="Genomic_DNA"/>
</dbReference>
<keyword evidence="2" id="KW-1185">Reference proteome</keyword>
<evidence type="ECO:0000313" key="1">
    <source>
        <dbReference type="EMBL" id="KAJ1371717.1"/>
    </source>
</evidence>
<dbReference type="AlphaFoldDB" id="A0AAD5R8T1"/>